<dbReference type="GO" id="GO:0005829">
    <property type="term" value="C:cytosol"/>
    <property type="evidence" value="ECO:0007669"/>
    <property type="project" value="TreeGrafter"/>
</dbReference>
<dbReference type="Proteomes" id="UP000075885">
    <property type="component" value="Unassembled WGS sequence"/>
</dbReference>
<dbReference type="VEuPathDB" id="VectorBase:AEPI010441"/>
<dbReference type="InterPro" id="IPR019442">
    <property type="entry name" value="THADA/TRM732_DUF2428"/>
</dbReference>
<comment type="similarity">
    <text evidence="1">Belongs to the THADA family.</text>
</comment>
<name>A0A182PU05_9DIPT</name>
<dbReference type="InterPro" id="IPR016024">
    <property type="entry name" value="ARM-type_fold"/>
</dbReference>
<evidence type="ECO:0000313" key="3">
    <source>
        <dbReference type="EnsemblMetazoa" id="AEPI010441-PA"/>
    </source>
</evidence>
<dbReference type="GO" id="GO:0030488">
    <property type="term" value="P:tRNA methylation"/>
    <property type="evidence" value="ECO:0007669"/>
    <property type="project" value="TreeGrafter"/>
</dbReference>
<proteinExistence type="inferred from homology"/>
<dbReference type="PANTHER" id="PTHR14387:SF0">
    <property type="entry name" value="DUF2428 DOMAIN-CONTAINING PROTEIN"/>
    <property type="match status" value="1"/>
</dbReference>
<dbReference type="STRING" id="199890.A0A182PU05"/>
<accession>A0A182PU05</accession>
<evidence type="ECO:0000313" key="4">
    <source>
        <dbReference type="Proteomes" id="UP000075885"/>
    </source>
</evidence>
<keyword evidence="4" id="KW-1185">Reference proteome</keyword>
<dbReference type="SUPFAM" id="SSF48371">
    <property type="entry name" value="ARM repeat"/>
    <property type="match status" value="1"/>
</dbReference>
<reference evidence="3" key="2">
    <citation type="submission" date="2020-05" db="UniProtKB">
        <authorList>
            <consortium name="EnsemblMetazoa"/>
        </authorList>
    </citation>
    <scope>IDENTIFICATION</scope>
    <source>
        <strain evidence="3">Epiroticus2</strain>
    </source>
</reference>
<dbReference type="EnsemblMetazoa" id="AEPI010441-RA">
    <property type="protein sequence ID" value="AEPI010441-PA"/>
    <property type="gene ID" value="AEPI010441"/>
</dbReference>
<evidence type="ECO:0000259" key="2">
    <source>
        <dbReference type="Pfam" id="PF10350"/>
    </source>
</evidence>
<feature type="domain" description="DUF2428" evidence="2">
    <location>
        <begin position="747"/>
        <end position="967"/>
    </location>
</feature>
<organism evidence="3 4">
    <name type="scientific">Anopheles epiroticus</name>
    <dbReference type="NCBI Taxonomy" id="199890"/>
    <lineage>
        <taxon>Eukaryota</taxon>
        <taxon>Metazoa</taxon>
        <taxon>Ecdysozoa</taxon>
        <taxon>Arthropoda</taxon>
        <taxon>Hexapoda</taxon>
        <taxon>Insecta</taxon>
        <taxon>Pterygota</taxon>
        <taxon>Neoptera</taxon>
        <taxon>Endopterygota</taxon>
        <taxon>Diptera</taxon>
        <taxon>Nematocera</taxon>
        <taxon>Culicoidea</taxon>
        <taxon>Culicidae</taxon>
        <taxon>Anophelinae</taxon>
        <taxon>Anopheles</taxon>
    </lineage>
</organism>
<protein>
    <submittedName>
        <fullName evidence="3">DUF2428 domain-containing protein</fullName>
    </submittedName>
</protein>
<dbReference type="Pfam" id="PF10350">
    <property type="entry name" value="DUF2428"/>
    <property type="match status" value="1"/>
</dbReference>
<evidence type="ECO:0000256" key="1">
    <source>
        <dbReference type="ARBA" id="ARBA00010409"/>
    </source>
</evidence>
<reference evidence="4" key="1">
    <citation type="submission" date="2013-03" db="EMBL/GenBank/DDBJ databases">
        <title>The Genome Sequence of Anopheles epiroticus epiroticus2.</title>
        <authorList>
            <consortium name="The Broad Institute Genomics Platform"/>
            <person name="Neafsey D.E."/>
            <person name="Howell P."/>
            <person name="Walker B."/>
            <person name="Young S.K."/>
            <person name="Zeng Q."/>
            <person name="Gargeya S."/>
            <person name="Fitzgerald M."/>
            <person name="Haas B."/>
            <person name="Abouelleil A."/>
            <person name="Allen A.W."/>
            <person name="Alvarado L."/>
            <person name="Arachchi H.M."/>
            <person name="Berlin A.M."/>
            <person name="Chapman S.B."/>
            <person name="Gainer-Dewar J."/>
            <person name="Goldberg J."/>
            <person name="Griggs A."/>
            <person name="Gujja S."/>
            <person name="Hansen M."/>
            <person name="Howarth C."/>
            <person name="Imamovic A."/>
            <person name="Ireland A."/>
            <person name="Larimer J."/>
            <person name="McCowan C."/>
            <person name="Murphy C."/>
            <person name="Pearson M."/>
            <person name="Poon T.W."/>
            <person name="Priest M."/>
            <person name="Roberts A."/>
            <person name="Saif S."/>
            <person name="Shea T."/>
            <person name="Sisk P."/>
            <person name="Sykes S."/>
            <person name="Wortman J."/>
            <person name="Nusbaum C."/>
            <person name="Birren B."/>
        </authorList>
    </citation>
    <scope>NUCLEOTIDE SEQUENCE [LARGE SCALE GENOMIC DNA]</scope>
    <source>
        <strain evidence="4">Epiroticus2</strain>
    </source>
</reference>
<dbReference type="PANTHER" id="PTHR14387">
    <property type="entry name" value="THADA/DEATH RECEPTOR INTERACTING PROTEIN"/>
    <property type="match status" value="1"/>
</dbReference>
<sequence length="1297" mass="149713">MAADTGDQRQLPDADVVLRFYSNCYFWGQQLENQKSFAEVARICQEICNVVAKNNAITWQETINLKDLQLTPMATINPDTIPNSTAMELPTTIVTRKLLVLLLDETKPHSQRKIIVKSYYNLCCRNLLDGATLNTVWGVHDLKSPENNSLALYGMLHSRFLRMLETVPALSCVPKSNLFLFLSRSTGYTRWFNTVSENILTIERHGAFRDIFTDVWQQQMWHVVLINLESPYHGARENMLALIKLLIRDHTFTHNVVLPEVGRWSWMNRNKFYLLAVLLGQYPWETVRGQLQLTQDLLGEALIISLRYKHLYTGGQMLVRLLHSDQQMSEFVYKLAIRVFLRQELSDVQTMVKYWFSFFTPKASRLLYQLLNLEHIVLCYVQHSSADYQLPTYLSDNQHEKLFLMVHFFRHQLETHTTLQPFLIKLCVLVQTLKPLPPATLGLLIDTLGHYLIACGAKGKIDTLQHTVQLTRYVQEAMESPGHIVACQTAVSVCQKLLKHIIDTQQRHIPFDRDAQAHFAKFMSYDMYDKYLLPAGSKPLDYQPTITAFRLFAAFVEQFFEFPPTSKFVLQMRPSNTVGWVTQLLPDSLSMAELGSSFRSMVYGLQYLLRSEYDDVRSYALKMLYNRPTAHHFDPKLQGQLAMVHSSHGIQESIVRAMVRDLLSVTLTKLRTALEKHRHDFYAAVLTEEENPNDQLHRLIDQCTEFLNELCEFILEIHNSSRRRDRGTIGTSFKLLDRCQAVLLNQSEEWRKIKRPNSSQLALAKRKIQVALWKTLRAVAVFFEKHAIWLADQKLKATNCDDQLSLFRLEIHSLTHIMVSCCHRGAIEATGYSLSRVVRHAVQLKEEAPTILEAVKHVYSKWDDYMPLDPDDFRENRGLICMRHCFLRHDTNDLRDGTLLRDLLDDKLNLSECAKYHEQGGQKITVEVLWLHQLNLIARETSLNESILPHLDDLMVVALSHIRVPVWCVRNAALQLYASCSLKLTGQSQHYNDPSADWPPAYTSFEEVACKATRTILYMTSQLELMLQPPNHNGRTQTHDWPRRPFQLLVLQFLSKLEYRAYQTHHPGELSSTPHLEIVTKLRAIMWQMLGQEHDLIRKLAARCFAQLQDIYDEIPDLLNSLVFEMFTTQGDINFRHGLCQAVLACVQRYVTLSRHLELRGTIQSKEAILGHVREMVLSSYHYEVNLRPAAPFRYRSEQLKLLLYLGFERASPPITKLVLKRRAPNAFGRDVLIMQLNQLFNGNACTVSATGVVSIDPDTVDTNVEHKQPQACTTSYEIILEWDHDLDLLAVDEDVN</sequence>
<dbReference type="InterPro" id="IPR051954">
    <property type="entry name" value="tRNA_methyltransferase_THADA"/>
</dbReference>